<evidence type="ECO:0000256" key="5">
    <source>
        <dbReference type="ARBA" id="ARBA00022737"/>
    </source>
</evidence>
<feature type="domain" description="EF-hand" evidence="15">
    <location>
        <begin position="311"/>
        <end position="346"/>
    </location>
</feature>
<evidence type="ECO:0000256" key="13">
    <source>
        <dbReference type="ARBA" id="ARBA00023136"/>
    </source>
</evidence>
<dbReference type="InterPro" id="IPR018247">
    <property type="entry name" value="EF_Hand_1_Ca_BS"/>
</dbReference>
<evidence type="ECO:0000256" key="6">
    <source>
        <dbReference type="ARBA" id="ARBA00022741"/>
    </source>
</evidence>
<dbReference type="GO" id="GO:0003924">
    <property type="term" value="F:GTPase activity"/>
    <property type="evidence" value="ECO:0007669"/>
    <property type="project" value="InterPro"/>
</dbReference>
<dbReference type="AlphaFoldDB" id="A0A5J4YMH2"/>
<feature type="domain" description="Miro" evidence="16">
    <location>
        <begin position="2"/>
        <end position="170"/>
    </location>
</feature>
<dbReference type="FunFam" id="1.10.238.10:FF:000011">
    <property type="entry name" value="Mitochondrial Rho GTPase"/>
    <property type="match status" value="1"/>
</dbReference>
<evidence type="ECO:0000256" key="12">
    <source>
        <dbReference type="ARBA" id="ARBA00023134"/>
    </source>
</evidence>
<keyword evidence="5" id="KW-0677">Repeat</keyword>
<dbReference type="SMART" id="SM00175">
    <property type="entry name" value="RAB"/>
    <property type="match status" value="1"/>
</dbReference>
<dbReference type="InterPro" id="IPR011992">
    <property type="entry name" value="EF-hand-dom_pair"/>
</dbReference>
<dbReference type="Pfam" id="PF00071">
    <property type="entry name" value="Ras"/>
    <property type="match status" value="1"/>
</dbReference>
<evidence type="ECO:0000256" key="9">
    <source>
        <dbReference type="ARBA" id="ARBA00022837"/>
    </source>
</evidence>
<keyword evidence="9" id="KW-0106">Calcium</keyword>
<keyword evidence="3" id="KW-0812">Transmembrane</keyword>
<dbReference type="GO" id="GO:0005741">
    <property type="term" value="C:mitochondrial outer membrane"/>
    <property type="evidence" value="ECO:0007669"/>
    <property type="project" value="UniProtKB-SubCell"/>
</dbReference>
<keyword evidence="4" id="KW-0479">Metal-binding</keyword>
<dbReference type="PROSITE" id="PS00018">
    <property type="entry name" value="EF_HAND_1"/>
    <property type="match status" value="2"/>
</dbReference>
<gene>
    <name evidence="17" type="ORF">FVE85_8146</name>
</gene>
<keyword evidence="8" id="KW-0378">Hydrolase</keyword>
<dbReference type="PANTHER" id="PTHR46819">
    <property type="entry name" value="EF-HAND CALCIUM-BINDING DOMAIN-CONTAINING PROTEIN 7"/>
    <property type="match status" value="1"/>
</dbReference>
<keyword evidence="7" id="KW-1000">Mitochondrion outer membrane</keyword>
<protein>
    <submittedName>
        <fullName evidence="17">Mitochondrial Rho GTPase 1</fullName>
    </submittedName>
</protein>
<dbReference type="PRINTS" id="PR00449">
    <property type="entry name" value="RASTRNSFRMNG"/>
</dbReference>
<dbReference type="GO" id="GO:0005509">
    <property type="term" value="F:calcium ion binding"/>
    <property type="evidence" value="ECO:0007669"/>
    <property type="project" value="InterPro"/>
</dbReference>
<evidence type="ECO:0000256" key="14">
    <source>
        <dbReference type="SAM" id="MobiDB-lite"/>
    </source>
</evidence>
<dbReference type="NCBIfam" id="TIGR00231">
    <property type="entry name" value="small_GTP"/>
    <property type="match status" value="1"/>
</dbReference>
<accession>A0A5J4YMH2</accession>
<dbReference type="InterPro" id="IPR002048">
    <property type="entry name" value="EF_hand_dom"/>
</dbReference>
<feature type="region of interest" description="Disordered" evidence="14">
    <location>
        <begin position="646"/>
        <end position="665"/>
    </location>
</feature>
<evidence type="ECO:0000256" key="4">
    <source>
        <dbReference type="ARBA" id="ARBA00022723"/>
    </source>
</evidence>
<dbReference type="PROSITE" id="PS51423">
    <property type="entry name" value="MIRO"/>
    <property type="match status" value="1"/>
</dbReference>
<dbReference type="Gene3D" id="1.10.238.10">
    <property type="entry name" value="EF-hand"/>
    <property type="match status" value="2"/>
</dbReference>
<dbReference type="PROSITE" id="PS51419">
    <property type="entry name" value="RAB"/>
    <property type="match status" value="1"/>
</dbReference>
<comment type="subcellular location">
    <subcellularLocation>
        <location evidence="1">Mitochondrion outer membrane</location>
        <topology evidence="1">Single-pass type IV membrane protein</topology>
    </subcellularLocation>
</comment>
<dbReference type="InterPro" id="IPR027417">
    <property type="entry name" value="P-loop_NTPase"/>
</dbReference>
<keyword evidence="10" id="KW-1133">Transmembrane helix</keyword>
<dbReference type="SMART" id="SM00174">
    <property type="entry name" value="RHO"/>
    <property type="match status" value="1"/>
</dbReference>
<dbReference type="InterPro" id="IPR001806">
    <property type="entry name" value="Small_GTPase"/>
</dbReference>
<comment type="caution">
    <text evidence="17">The sequence shown here is derived from an EMBL/GenBank/DDBJ whole genome shotgun (WGS) entry which is preliminary data.</text>
</comment>
<proteinExistence type="inferred from homology"/>
<evidence type="ECO:0000313" key="17">
    <source>
        <dbReference type="EMBL" id="KAA8492639.1"/>
    </source>
</evidence>
<organism evidence="17 18">
    <name type="scientific">Porphyridium purpureum</name>
    <name type="common">Red alga</name>
    <name type="synonym">Porphyridium cruentum</name>
    <dbReference type="NCBI Taxonomy" id="35688"/>
    <lineage>
        <taxon>Eukaryota</taxon>
        <taxon>Rhodophyta</taxon>
        <taxon>Bangiophyceae</taxon>
        <taxon>Porphyridiales</taxon>
        <taxon>Porphyridiaceae</taxon>
        <taxon>Porphyridium</taxon>
    </lineage>
</organism>
<dbReference type="SMART" id="SM00176">
    <property type="entry name" value="RAN"/>
    <property type="match status" value="1"/>
</dbReference>
<dbReference type="PROSITE" id="PS50222">
    <property type="entry name" value="EF_HAND_2"/>
    <property type="match status" value="2"/>
</dbReference>
<feature type="domain" description="EF-hand" evidence="15">
    <location>
        <begin position="186"/>
        <end position="221"/>
    </location>
</feature>
<evidence type="ECO:0000256" key="10">
    <source>
        <dbReference type="ARBA" id="ARBA00022989"/>
    </source>
</evidence>
<dbReference type="InterPro" id="IPR005225">
    <property type="entry name" value="Small_GTP-bd"/>
</dbReference>
<dbReference type="InterPro" id="IPR052266">
    <property type="entry name" value="Miro-EF-hand_domain"/>
</dbReference>
<dbReference type="SUPFAM" id="SSF47473">
    <property type="entry name" value="EF-hand"/>
    <property type="match status" value="1"/>
</dbReference>
<comment type="similarity">
    <text evidence="2">Belongs to the mitochondrial Rho GTPase family.</text>
</comment>
<dbReference type="Proteomes" id="UP000324585">
    <property type="component" value="Unassembled WGS sequence"/>
</dbReference>
<evidence type="ECO:0000256" key="1">
    <source>
        <dbReference type="ARBA" id="ARBA00004200"/>
    </source>
</evidence>
<dbReference type="Pfam" id="PF08356">
    <property type="entry name" value="EF_assoc_2"/>
    <property type="match status" value="1"/>
</dbReference>
<reference evidence="18" key="1">
    <citation type="journal article" date="2019" name="Nat. Commun.">
        <title>Expansion of phycobilisome linker gene families in mesophilic red algae.</title>
        <authorList>
            <person name="Lee J."/>
            <person name="Kim D."/>
            <person name="Bhattacharya D."/>
            <person name="Yoon H.S."/>
        </authorList>
    </citation>
    <scope>NUCLEOTIDE SEQUENCE [LARGE SCALE GENOMIC DNA]</scope>
    <source>
        <strain evidence="18">CCMP 1328</strain>
    </source>
</reference>
<keyword evidence="12" id="KW-0342">GTP-binding</keyword>
<dbReference type="SMART" id="SM00054">
    <property type="entry name" value="EFh"/>
    <property type="match status" value="2"/>
</dbReference>
<evidence type="ECO:0000256" key="8">
    <source>
        <dbReference type="ARBA" id="ARBA00022801"/>
    </source>
</evidence>
<evidence type="ECO:0000313" key="18">
    <source>
        <dbReference type="Proteomes" id="UP000324585"/>
    </source>
</evidence>
<dbReference type="InterPro" id="IPR020860">
    <property type="entry name" value="MIRO_dom"/>
</dbReference>
<dbReference type="EMBL" id="VRMN01000009">
    <property type="protein sequence ID" value="KAA8492639.1"/>
    <property type="molecule type" value="Genomic_DNA"/>
</dbReference>
<keyword evidence="13" id="KW-0472">Membrane</keyword>
<dbReference type="OMA" id="HETTWGI"/>
<evidence type="ECO:0000256" key="7">
    <source>
        <dbReference type="ARBA" id="ARBA00022787"/>
    </source>
</evidence>
<keyword evidence="11" id="KW-0496">Mitochondrion</keyword>
<evidence type="ECO:0000256" key="3">
    <source>
        <dbReference type="ARBA" id="ARBA00022692"/>
    </source>
</evidence>
<evidence type="ECO:0000259" key="16">
    <source>
        <dbReference type="PROSITE" id="PS51423"/>
    </source>
</evidence>
<dbReference type="Gene3D" id="3.40.50.300">
    <property type="entry name" value="P-loop containing nucleotide triphosphate hydrolases"/>
    <property type="match status" value="2"/>
</dbReference>
<keyword evidence="18" id="KW-1185">Reference proteome</keyword>
<dbReference type="SUPFAM" id="SSF52540">
    <property type="entry name" value="P-loop containing nucleoside triphosphate hydrolases"/>
    <property type="match status" value="2"/>
</dbReference>
<feature type="compositionally biased region" description="Basic and acidic residues" evidence="14">
    <location>
        <begin position="651"/>
        <end position="665"/>
    </location>
</feature>
<evidence type="ECO:0000256" key="11">
    <source>
        <dbReference type="ARBA" id="ARBA00023128"/>
    </source>
</evidence>
<sequence length="722" mass="79225">MIDHVRIVVVGDQGVGKTALVKTLLTENFEEPLEPVLPTVVVPPEVTPEHVHVSIIDTPSGAADAATLEEELRNANVVVLVYDVSRRETLERVSPVWLRKLHEMEISVPVVLAGNKIDLRTADFEERTLEALIKPIMEEHRELEVCIECSAKQIFNVAEVFYFAQKSVLHPTAPLYDVSTHALRPKTVAALTRVFRLCDKDGDGLLNDKELNDFQYQCFNVMLRDEELAGVKNVVREGCADGIAKTGEITLEGFIFLHTLFIQKGRLETTWTVLRKFGYDESMTLSRDSIAGGCGVLESKQADQVVELSEAGVAFLGKLFDVFDSDHDGHLSKQDVAKMFLPHPEDPWAEEQGFLVEASSKGDDFLAREGFMNRWRLWLFKEPEAALLAMEYLGFSEEIGTAFVLSKSRRRERRAVAAQRRKTFSVSVLGGSQSGKTELIRGMLGLPFGKAVLDKSHVVRAAAQVPVEAAFGGGTRTLILSSVPEDQTSEFVSSKSLLEQCDVACLVYDASVESTFSDTLRLYEILSTARPTLPIIFVASKGDLPAANQLTPEGASPEQVCAQRGIPEPQGVSMKSGENANIYEMLVGVAMNPQVACPAYEAEAAVALDSYLIPALKVTAGIVAVGLAAFGTKKIYDKVKASSSAATGTRQEYERGRAPTVSRDRGRGFATNAYKERCDESAQEPTQIATTSHTQSLCERSRNELISYRQRLEGGITACPRT</sequence>
<evidence type="ECO:0000259" key="15">
    <source>
        <dbReference type="PROSITE" id="PS50222"/>
    </source>
</evidence>
<dbReference type="InterPro" id="IPR013567">
    <property type="entry name" value="EF_hand_assoc_2"/>
</dbReference>
<evidence type="ECO:0000256" key="2">
    <source>
        <dbReference type="ARBA" id="ARBA00007981"/>
    </source>
</evidence>
<keyword evidence="6" id="KW-0547">Nucleotide-binding</keyword>
<dbReference type="GO" id="GO:0005525">
    <property type="term" value="F:GTP binding"/>
    <property type="evidence" value="ECO:0007669"/>
    <property type="project" value="UniProtKB-KW"/>
</dbReference>
<dbReference type="SMART" id="SM00173">
    <property type="entry name" value="RAS"/>
    <property type="match status" value="1"/>
</dbReference>
<dbReference type="OrthoDB" id="10020961at2759"/>
<dbReference type="PANTHER" id="PTHR46819:SF1">
    <property type="entry name" value="EF-HAND CALCIUM-BINDING DOMAIN-CONTAINING PROTEIN 7"/>
    <property type="match status" value="1"/>
</dbReference>
<name>A0A5J4YMH2_PORPP</name>